<keyword evidence="3 10" id="KW-0479">Metal-binding</keyword>
<dbReference type="InterPro" id="IPR023214">
    <property type="entry name" value="HAD_sf"/>
</dbReference>
<dbReference type="AlphaFoldDB" id="A0A1F6PA99"/>
<dbReference type="EMBL" id="MFRA01000005">
    <property type="protein sequence ID" value="OGH92864.1"/>
    <property type="molecule type" value="Genomic_DNA"/>
</dbReference>
<keyword evidence="2 7" id="KW-0963">Cytoplasm</keyword>
<feature type="active site" description="Nucleophile" evidence="8">
    <location>
        <position position="23"/>
    </location>
</feature>
<dbReference type="PIRSF" id="PIRSF004682">
    <property type="entry name" value="GmhB"/>
    <property type="match status" value="1"/>
</dbReference>
<dbReference type="GO" id="GO:0016791">
    <property type="term" value="F:phosphatase activity"/>
    <property type="evidence" value="ECO:0007669"/>
    <property type="project" value="InterPro"/>
</dbReference>
<feature type="site" description="Stabilizes the phosphoryl group" evidence="9">
    <location>
        <position position="123"/>
    </location>
</feature>
<keyword evidence="5 7" id="KW-0119">Carbohydrate metabolism</keyword>
<dbReference type="InterPro" id="IPR006549">
    <property type="entry name" value="HAD-SF_hydro_IIIA"/>
</dbReference>
<evidence type="ECO:0000256" key="6">
    <source>
        <dbReference type="ARBA" id="ARBA00031828"/>
    </source>
</evidence>
<dbReference type="PANTHER" id="PTHR42891">
    <property type="entry name" value="D-GLYCERO-BETA-D-MANNO-HEPTOSE-1,7-BISPHOSPHATE 7-PHOSPHATASE"/>
    <property type="match status" value="1"/>
</dbReference>
<comment type="subcellular location">
    <subcellularLocation>
        <location evidence="1 7">Cytoplasm</location>
    </subcellularLocation>
</comment>
<feature type="binding site" evidence="10">
    <location>
        <position position="23"/>
    </location>
    <ligand>
        <name>Mg(2+)</name>
        <dbReference type="ChEBI" id="CHEBI:18420"/>
    </ligand>
</feature>
<gene>
    <name evidence="11" type="ORF">A2563_04325</name>
</gene>
<feature type="binding site" evidence="10">
    <location>
        <position position="119"/>
    </location>
    <ligand>
        <name>Zn(2+)</name>
        <dbReference type="ChEBI" id="CHEBI:29105"/>
    </ligand>
</feature>
<feature type="site" description="Stabilizes the phosphoryl group" evidence="9">
    <location>
        <position position="65"/>
    </location>
</feature>
<keyword evidence="4 7" id="KW-0378">Hydrolase</keyword>
<dbReference type="GO" id="GO:0046872">
    <property type="term" value="F:metal ion binding"/>
    <property type="evidence" value="ECO:0007669"/>
    <property type="project" value="UniProtKB-KW"/>
</dbReference>
<comment type="similarity">
    <text evidence="7">Belongs to the gmhB family.</text>
</comment>
<feature type="site" description="Contributes to substrate recognition" evidence="9">
    <location>
        <position position="122"/>
    </location>
</feature>
<sequence>MLKSQSAKTKKNSKSGRKAVFLDRDGTIIKQVELMHSVEELHLLPGAARAINALNKLGFLVVIVTNQPVVARGIIGPKEVDQIHAVLIERLNGKGAKIDGVYFCPHHPEATMPEYRLRCRCRKPEPGMILKGLKKLNINPKKSFMIGDALIDVVSGKKAGVKTILVKTGPGHARLDEKYKDIKPDFTVKNLMQAVKEITNSI</sequence>
<accession>A0A1F6PA99</accession>
<dbReference type="Pfam" id="PF13242">
    <property type="entry name" value="Hydrolase_like"/>
    <property type="match status" value="1"/>
</dbReference>
<feature type="binding site" evidence="10">
    <location>
        <position position="106"/>
    </location>
    <ligand>
        <name>Zn(2+)</name>
        <dbReference type="ChEBI" id="CHEBI:29105"/>
    </ligand>
</feature>
<evidence type="ECO:0000256" key="10">
    <source>
        <dbReference type="PIRSR" id="PIRSR004682-4"/>
    </source>
</evidence>
<feature type="binding site" evidence="10">
    <location>
        <position position="25"/>
    </location>
    <ligand>
        <name>Mg(2+)</name>
        <dbReference type="ChEBI" id="CHEBI:18420"/>
    </ligand>
</feature>
<dbReference type="PANTHER" id="PTHR42891:SF1">
    <property type="entry name" value="D-GLYCERO-BETA-D-MANNO-HEPTOSE-1,7-BISPHOSPHATE 7-PHOSPHATASE"/>
    <property type="match status" value="1"/>
</dbReference>
<evidence type="ECO:0000313" key="12">
    <source>
        <dbReference type="Proteomes" id="UP000176634"/>
    </source>
</evidence>
<evidence type="ECO:0000313" key="11">
    <source>
        <dbReference type="EMBL" id="OGH92864.1"/>
    </source>
</evidence>
<evidence type="ECO:0000256" key="3">
    <source>
        <dbReference type="ARBA" id="ARBA00022723"/>
    </source>
</evidence>
<evidence type="ECO:0000256" key="7">
    <source>
        <dbReference type="PIRNR" id="PIRNR004682"/>
    </source>
</evidence>
<proteinExistence type="inferred from homology"/>
<evidence type="ECO:0000256" key="5">
    <source>
        <dbReference type="ARBA" id="ARBA00023277"/>
    </source>
</evidence>
<dbReference type="NCBIfam" id="TIGR01662">
    <property type="entry name" value="HAD-SF-IIIA"/>
    <property type="match status" value="1"/>
</dbReference>
<name>A0A1F6PA99_9BACT</name>
<comment type="cofactor">
    <cofactor evidence="10">
        <name>Zn(2+)</name>
        <dbReference type="ChEBI" id="CHEBI:29105"/>
    </cofactor>
</comment>
<evidence type="ECO:0000256" key="9">
    <source>
        <dbReference type="PIRSR" id="PIRSR004682-3"/>
    </source>
</evidence>
<keyword evidence="10" id="KW-0460">Magnesium</keyword>
<dbReference type="EC" id="3.1.3.-" evidence="7"/>
<feature type="binding site" evidence="10">
    <location>
        <position position="104"/>
    </location>
    <ligand>
        <name>Zn(2+)</name>
        <dbReference type="ChEBI" id="CHEBI:29105"/>
    </ligand>
</feature>
<protein>
    <recommendedName>
        <fullName evidence="6 7">D,D-heptose 1,7-bisphosphate phosphatase</fullName>
        <ecNumber evidence="7">3.1.3.-</ecNumber>
    </recommendedName>
</protein>
<reference evidence="11 12" key="1">
    <citation type="journal article" date="2016" name="Nat. Commun.">
        <title>Thousands of microbial genomes shed light on interconnected biogeochemical processes in an aquifer system.</title>
        <authorList>
            <person name="Anantharaman K."/>
            <person name="Brown C.T."/>
            <person name="Hug L.A."/>
            <person name="Sharon I."/>
            <person name="Castelle C.J."/>
            <person name="Probst A.J."/>
            <person name="Thomas B.C."/>
            <person name="Singh A."/>
            <person name="Wilkins M.J."/>
            <person name="Karaoz U."/>
            <person name="Brodie E.L."/>
            <person name="Williams K.H."/>
            <person name="Hubbard S.S."/>
            <person name="Banfield J.F."/>
        </authorList>
    </citation>
    <scope>NUCLEOTIDE SEQUENCE [LARGE SCALE GENOMIC DNA]</scope>
</reference>
<dbReference type="CDD" id="cd07503">
    <property type="entry name" value="HAD_HisB-N"/>
    <property type="match status" value="1"/>
</dbReference>
<evidence type="ECO:0000256" key="2">
    <source>
        <dbReference type="ARBA" id="ARBA00022490"/>
    </source>
</evidence>
<dbReference type="GO" id="GO:0005737">
    <property type="term" value="C:cytoplasm"/>
    <property type="evidence" value="ECO:0007669"/>
    <property type="project" value="UniProtKB-SubCell"/>
</dbReference>
<evidence type="ECO:0000256" key="4">
    <source>
        <dbReference type="ARBA" id="ARBA00022801"/>
    </source>
</evidence>
<dbReference type="NCBIfam" id="TIGR01656">
    <property type="entry name" value="Histidinol-ppas"/>
    <property type="match status" value="1"/>
</dbReference>
<dbReference type="InterPro" id="IPR004446">
    <property type="entry name" value="Heptose_bisP_phosphatase"/>
</dbReference>
<keyword evidence="10" id="KW-0862">Zinc</keyword>
<dbReference type="InterPro" id="IPR006543">
    <property type="entry name" value="Histidinol-phos"/>
</dbReference>
<dbReference type="SUPFAM" id="SSF56784">
    <property type="entry name" value="HAD-like"/>
    <property type="match status" value="1"/>
</dbReference>
<feature type="active site" description="Proton donor" evidence="8">
    <location>
        <position position="25"/>
    </location>
</feature>
<dbReference type="InterPro" id="IPR036412">
    <property type="entry name" value="HAD-like_sf"/>
</dbReference>
<dbReference type="GO" id="GO:0005975">
    <property type="term" value="P:carbohydrate metabolic process"/>
    <property type="evidence" value="ECO:0007669"/>
    <property type="project" value="InterPro"/>
</dbReference>
<dbReference type="Proteomes" id="UP000176634">
    <property type="component" value="Unassembled WGS sequence"/>
</dbReference>
<feature type="binding site" evidence="10">
    <location>
        <position position="148"/>
    </location>
    <ligand>
        <name>Mg(2+)</name>
        <dbReference type="ChEBI" id="CHEBI:18420"/>
    </ligand>
</feature>
<comment type="caution">
    <text evidence="11">The sequence shown here is derived from an EMBL/GenBank/DDBJ whole genome shotgun (WGS) entry which is preliminary data.</text>
</comment>
<evidence type="ECO:0000256" key="1">
    <source>
        <dbReference type="ARBA" id="ARBA00004496"/>
    </source>
</evidence>
<organism evidence="11 12">
    <name type="scientific">Candidatus Magasanikbacteria bacterium RIFOXYD1_FULL_40_23</name>
    <dbReference type="NCBI Taxonomy" id="1798705"/>
    <lineage>
        <taxon>Bacteria</taxon>
        <taxon>Candidatus Magasanikiibacteriota</taxon>
    </lineage>
</organism>
<dbReference type="Gene3D" id="3.40.50.1000">
    <property type="entry name" value="HAD superfamily/HAD-like"/>
    <property type="match status" value="1"/>
</dbReference>
<dbReference type="STRING" id="1798705.A2563_04325"/>
<evidence type="ECO:0000256" key="8">
    <source>
        <dbReference type="PIRSR" id="PIRSR004682-1"/>
    </source>
</evidence>
<feature type="binding site" evidence="10">
    <location>
        <position position="121"/>
    </location>
    <ligand>
        <name>Zn(2+)</name>
        <dbReference type="ChEBI" id="CHEBI:29105"/>
    </ligand>
</feature>
<comment type="cofactor">
    <cofactor evidence="10">
        <name>Mg(2+)</name>
        <dbReference type="ChEBI" id="CHEBI:18420"/>
    </cofactor>
</comment>